<name>A0AAV7IV82_COTGL</name>
<keyword evidence="5" id="KW-0862">Zinc</keyword>
<dbReference type="GO" id="GO:0032991">
    <property type="term" value="C:protein-containing complex"/>
    <property type="evidence" value="ECO:0007669"/>
    <property type="project" value="UniProtKB-ARBA"/>
</dbReference>
<evidence type="ECO:0000259" key="11">
    <source>
        <dbReference type="PROSITE" id="PS51293"/>
    </source>
</evidence>
<keyword evidence="3" id="KW-0479">Metal-binding</keyword>
<comment type="similarity">
    <text evidence="2">Belongs to the N-CoR nuclear receptor corepressors family.</text>
</comment>
<reference evidence="12 13" key="1">
    <citation type="journal article" date="2021" name="J. Hered.">
        <title>A chromosome-level genome assembly of the parasitoid wasp, Cotesia glomerata (Hymenoptera: Braconidae).</title>
        <authorList>
            <person name="Pinto B.J."/>
            <person name="Weis J.J."/>
            <person name="Gamble T."/>
            <person name="Ode P.J."/>
            <person name="Paul R."/>
            <person name="Zaspel J.M."/>
        </authorList>
    </citation>
    <scope>NUCLEOTIDE SEQUENCE [LARGE SCALE GENOMIC DNA]</scope>
    <source>
        <strain evidence="12">CgM1</strain>
    </source>
</reference>
<feature type="region of interest" description="Disordered" evidence="10">
    <location>
        <begin position="86"/>
        <end position="121"/>
    </location>
</feature>
<feature type="coiled-coil region" evidence="9">
    <location>
        <begin position="479"/>
        <end position="510"/>
    </location>
</feature>
<feature type="compositionally biased region" description="Basic and acidic residues" evidence="10">
    <location>
        <begin position="767"/>
        <end position="807"/>
    </location>
</feature>
<dbReference type="FunFam" id="1.10.10.60:FF:000012">
    <property type="entry name" value="Metastasis-associated 1 family, member 3"/>
    <property type="match status" value="1"/>
</dbReference>
<feature type="compositionally biased region" description="Low complexity" evidence="10">
    <location>
        <begin position="624"/>
        <end position="638"/>
    </location>
</feature>
<dbReference type="InterPro" id="IPR017884">
    <property type="entry name" value="SANT_dom"/>
</dbReference>
<dbReference type="GO" id="GO:0005654">
    <property type="term" value="C:nucleoplasm"/>
    <property type="evidence" value="ECO:0007669"/>
    <property type="project" value="UniProtKB-ARBA"/>
</dbReference>
<feature type="region of interest" description="Disordered" evidence="10">
    <location>
        <begin position="614"/>
        <end position="881"/>
    </location>
</feature>
<evidence type="ECO:0000256" key="9">
    <source>
        <dbReference type="SAM" id="Coils"/>
    </source>
</evidence>
<dbReference type="Gene3D" id="1.10.10.60">
    <property type="entry name" value="Homeodomain-like"/>
    <property type="match status" value="1"/>
</dbReference>
<feature type="region of interest" description="Disordered" evidence="10">
    <location>
        <begin position="18"/>
        <end position="71"/>
    </location>
</feature>
<feature type="compositionally biased region" description="Pro residues" evidence="10">
    <location>
        <begin position="87"/>
        <end position="108"/>
    </location>
</feature>
<dbReference type="GO" id="GO:0003677">
    <property type="term" value="F:DNA binding"/>
    <property type="evidence" value="ECO:0007669"/>
    <property type="project" value="UniProtKB-KW"/>
</dbReference>
<feature type="compositionally biased region" description="Low complexity" evidence="10">
    <location>
        <begin position="839"/>
        <end position="851"/>
    </location>
</feature>
<dbReference type="InterPro" id="IPR009057">
    <property type="entry name" value="Homeodomain-like_sf"/>
</dbReference>
<feature type="compositionally biased region" description="Low complexity" evidence="10">
    <location>
        <begin position="54"/>
        <end position="70"/>
    </location>
</feature>
<feature type="region of interest" description="Disordered" evidence="10">
    <location>
        <begin position="263"/>
        <end position="283"/>
    </location>
</feature>
<evidence type="ECO:0000256" key="7">
    <source>
        <dbReference type="ARBA" id="ARBA00023125"/>
    </source>
</evidence>
<proteinExistence type="inferred from homology"/>
<dbReference type="GO" id="GO:0006357">
    <property type="term" value="P:regulation of transcription by RNA polymerase II"/>
    <property type="evidence" value="ECO:0007669"/>
    <property type="project" value="TreeGrafter"/>
</dbReference>
<dbReference type="Pfam" id="PF15784">
    <property type="entry name" value="GPS2_interact"/>
    <property type="match status" value="1"/>
</dbReference>
<keyword evidence="6 9" id="KW-0175">Coiled coil</keyword>
<feature type="compositionally biased region" description="Polar residues" evidence="10">
    <location>
        <begin position="659"/>
        <end position="669"/>
    </location>
</feature>
<evidence type="ECO:0000256" key="6">
    <source>
        <dbReference type="ARBA" id="ARBA00023054"/>
    </source>
</evidence>
<dbReference type="AlphaFoldDB" id="A0AAV7IV82"/>
<feature type="compositionally biased region" description="Basic residues" evidence="10">
    <location>
        <begin position="614"/>
        <end position="623"/>
    </location>
</feature>
<evidence type="ECO:0000256" key="4">
    <source>
        <dbReference type="ARBA" id="ARBA00022771"/>
    </source>
</evidence>
<dbReference type="GO" id="GO:0000785">
    <property type="term" value="C:chromatin"/>
    <property type="evidence" value="ECO:0007669"/>
    <property type="project" value="TreeGrafter"/>
</dbReference>
<feature type="compositionally biased region" description="Polar residues" evidence="10">
    <location>
        <begin position="264"/>
        <end position="282"/>
    </location>
</feature>
<dbReference type="PANTHER" id="PTHR13992:SF39">
    <property type="entry name" value="SMRTER, ISOFORM G"/>
    <property type="match status" value="1"/>
</dbReference>
<evidence type="ECO:0000256" key="1">
    <source>
        <dbReference type="ARBA" id="ARBA00004123"/>
    </source>
</evidence>
<keyword evidence="4" id="KW-0863">Zinc-finger</keyword>
<evidence type="ECO:0000256" key="8">
    <source>
        <dbReference type="ARBA" id="ARBA00023242"/>
    </source>
</evidence>
<evidence type="ECO:0000256" key="3">
    <source>
        <dbReference type="ARBA" id="ARBA00022723"/>
    </source>
</evidence>
<feature type="compositionally biased region" description="Basic and acidic residues" evidence="10">
    <location>
        <begin position="852"/>
        <end position="861"/>
    </location>
</feature>
<keyword evidence="13" id="KW-1185">Reference proteome</keyword>
<dbReference type="InterPro" id="IPR001005">
    <property type="entry name" value="SANT/Myb"/>
</dbReference>
<dbReference type="PANTHER" id="PTHR13992">
    <property type="entry name" value="NUCLEAR RECEPTOR CO-REPRESSOR RELATED NCOR"/>
    <property type="match status" value="1"/>
</dbReference>
<feature type="compositionally biased region" description="Low complexity" evidence="10">
    <location>
        <begin position="808"/>
        <end position="823"/>
    </location>
</feature>
<comment type="subcellular location">
    <subcellularLocation>
        <location evidence="1">Nucleus</location>
    </subcellularLocation>
</comment>
<comment type="caution">
    <text evidence="12">The sequence shown here is derived from an EMBL/GenBank/DDBJ whole genome shotgun (WGS) entry which is preliminary data.</text>
</comment>
<dbReference type="Gene3D" id="1.20.5.430">
    <property type="match status" value="1"/>
</dbReference>
<dbReference type="Pfam" id="PF00249">
    <property type="entry name" value="Myb_DNA-binding"/>
    <property type="match status" value="1"/>
</dbReference>
<keyword evidence="8" id="KW-0539">Nucleus</keyword>
<keyword evidence="7" id="KW-0238">DNA-binding</keyword>
<evidence type="ECO:0000256" key="2">
    <source>
        <dbReference type="ARBA" id="ARBA00010097"/>
    </source>
</evidence>
<protein>
    <recommendedName>
        <fullName evidence="11">SANT domain-containing protein</fullName>
    </recommendedName>
</protein>
<dbReference type="SMART" id="SM00717">
    <property type="entry name" value="SANT"/>
    <property type="match status" value="1"/>
</dbReference>
<sequence>MKGLFWSITVRPTQNYINIKSSSPVSPRTVGGGYGGQGAPSTPSSGGAVGPPGSGSVSGVTGVVTGSAGSNYVTVPVPSTLRYVHSYPPPPPPPAPSAPVNQTPPPPGAAAYTRDPYRNTTPNASERVAISVGSSPVSQVGGVGGNEYALNSRGDRPRISLLPPASGAPTTQLTIGPEYMISPRNNNPRNLMPMQQTPDQYTSKAIEMATLQDAPPFKKIRLGQPQSQLMAQTIPAADPCTKQEHVQLPQPLRIDIRPSAGAYTPQTEAISPTLPEPSNQEDAQFRSTKDDLLQQIAKVDREISKREIQIGKLRRKLVELEEAASKPLDSSGLKRPVEEQSQPKHQSLAQKIYAENRKKAEEAHRLLDKLGPEVRLPLYNQPSDTKIYQDNKTKHQSCMKARLVARLRKEHSERAALQFQQSQTYAVLVQEWHRKIDRLEAAQKRKSKETKNREFFEKVFPELRKQREDKERFNRVGARIKSEADLEEIMDGLQEQEEEVSAELKNAIIARQMEDKKMRSYAVIPPLLLDKKQRRIAFQNRNGLLQPEELEALHSERKLINVWSPEEHELFKEKYLQHPKNFGAIAQSLEHKSVADCVHHYYLTKKAENYKQLLRKSRQRTRSSRNNPNNKVNNSNSSIGAIDILTTGVTTRLQREQQQKTQENPQNAASTSTTTSTTSTTTTTTSSSSSSTSTATSTTSASTTVSSSLPTTTSSTSSSSSTTTSNTGTTSSTSDPSVVTTSVTSVQSSTTSTTSVLTTSSSTSSAKDAREANKENKNDTKDSVSKDAKKEVREEPADVTPTKDSKLTSENTSGFTSSTGTGSEAVMQTPEPKDKKKSASTTASNASASANRSKEKKKENNHATPMETSDEEAQNIESIGK</sequence>
<feature type="compositionally biased region" description="Low complexity" evidence="10">
    <location>
        <begin position="670"/>
        <end position="765"/>
    </location>
</feature>
<evidence type="ECO:0000313" key="12">
    <source>
        <dbReference type="EMBL" id="KAH0558003.1"/>
    </source>
</evidence>
<dbReference type="InterPro" id="IPR031557">
    <property type="entry name" value="N-CoR_GPS2_interact"/>
</dbReference>
<dbReference type="EMBL" id="JAHXZJ010000747">
    <property type="protein sequence ID" value="KAH0558003.1"/>
    <property type="molecule type" value="Genomic_DNA"/>
</dbReference>
<accession>A0AAV7IV82</accession>
<evidence type="ECO:0000313" key="13">
    <source>
        <dbReference type="Proteomes" id="UP000826195"/>
    </source>
</evidence>
<dbReference type="GO" id="GO:0008270">
    <property type="term" value="F:zinc ion binding"/>
    <property type="evidence" value="ECO:0007669"/>
    <property type="project" value="UniProtKB-KW"/>
</dbReference>
<evidence type="ECO:0000256" key="5">
    <source>
        <dbReference type="ARBA" id="ARBA00022833"/>
    </source>
</evidence>
<evidence type="ECO:0000256" key="10">
    <source>
        <dbReference type="SAM" id="MobiDB-lite"/>
    </source>
</evidence>
<feature type="region of interest" description="Disordered" evidence="10">
    <location>
        <begin position="133"/>
        <end position="173"/>
    </location>
</feature>
<dbReference type="PROSITE" id="PS51293">
    <property type="entry name" value="SANT"/>
    <property type="match status" value="1"/>
</dbReference>
<gene>
    <name evidence="12" type="ORF">KQX54_013626</name>
</gene>
<feature type="domain" description="SANT" evidence="11">
    <location>
        <begin position="558"/>
        <end position="609"/>
    </location>
</feature>
<feature type="region of interest" description="Disordered" evidence="10">
    <location>
        <begin position="324"/>
        <end position="346"/>
    </location>
</feature>
<dbReference type="InterPro" id="IPR051571">
    <property type="entry name" value="N-CoR_corepressor"/>
</dbReference>
<organism evidence="12 13">
    <name type="scientific">Cotesia glomerata</name>
    <name type="common">Lepidopteran parasitic wasp</name>
    <name type="synonym">Apanteles glomeratus</name>
    <dbReference type="NCBI Taxonomy" id="32391"/>
    <lineage>
        <taxon>Eukaryota</taxon>
        <taxon>Metazoa</taxon>
        <taxon>Ecdysozoa</taxon>
        <taxon>Arthropoda</taxon>
        <taxon>Hexapoda</taxon>
        <taxon>Insecta</taxon>
        <taxon>Pterygota</taxon>
        <taxon>Neoptera</taxon>
        <taxon>Endopterygota</taxon>
        <taxon>Hymenoptera</taxon>
        <taxon>Apocrita</taxon>
        <taxon>Ichneumonoidea</taxon>
        <taxon>Braconidae</taxon>
        <taxon>Microgastrinae</taxon>
        <taxon>Cotesia</taxon>
    </lineage>
</organism>
<dbReference type="SUPFAM" id="SSF46689">
    <property type="entry name" value="Homeodomain-like"/>
    <property type="match status" value="1"/>
</dbReference>
<dbReference type="Proteomes" id="UP000826195">
    <property type="component" value="Unassembled WGS sequence"/>
</dbReference>